<dbReference type="STRING" id="856793.MICA_396"/>
<dbReference type="AlphaFoldDB" id="G2KS57"/>
<dbReference type="KEGG" id="mai:MICA_396"/>
<evidence type="ECO:0000256" key="1">
    <source>
        <dbReference type="SAM" id="SignalP"/>
    </source>
</evidence>
<feature type="signal peptide" evidence="1">
    <location>
        <begin position="1"/>
        <end position="43"/>
    </location>
</feature>
<reference evidence="2 3" key="1">
    <citation type="journal article" date="2011" name="BMC Genomics">
        <title>Genomic insights into an obligate epibiotic bacterial predator: Micavibrio aeruginosavorus ARL-13.</title>
        <authorList>
            <person name="Wang Z."/>
            <person name="Kadouri D."/>
            <person name="Wu M."/>
        </authorList>
    </citation>
    <scope>NUCLEOTIDE SEQUENCE [LARGE SCALE GENOMIC DNA]</scope>
    <source>
        <strain evidence="2 3">ARL-13</strain>
    </source>
</reference>
<feature type="chain" id="PRO_5003432973" evidence="1">
    <location>
        <begin position="44"/>
        <end position="177"/>
    </location>
</feature>
<dbReference type="OrthoDB" id="9820807at2"/>
<gene>
    <name evidence="2" type="ordered locus">MICA_396</name>
</gene>
<name>G2KS57_MICAA</name>
<dbReference type="EMBL" id="CP002382">
    <property type="protein sequence ID" value="AEP08740.1"/>
    <property type="molecule type" value="Genomic_DNA"/>
</dbReference>
<proteinExistence type="predicted"/>
<sequence length="177" mass="20363">MGCVRLIHSYDPFGVINTMKYMNKALLSAVFAAGLMMALPAQAEPKPTIWGWWPSHWQNMDFEPYLENGKDPHNTQWDRKIWKPADWVAQKGSTQDLLKGFYSAEILSDQYVDDDVPVLEVGPNFYHLSGFDKRRVARTVDEVYQITASKPDGMFMLYDWRTKKAVGIYTAHGLQIQ</sequence>
<evidence type="ECO:0000313" key="2">
    <source>
        <dbReference type="EMBL" id="AEP08740.1"/>
    </source>
</evidence>
<keyword evidence="3" id="KW-1185">Reference proteome</keyword>
<accession>G2KS57</accession>
<dbReference type="HOGENOM" id="CLU_1516204_0_0_5"/>
<dbReference type="Proteomes" id="UP000009286">
    <property type="component" value="Chromosome"/>
</dbReference>
<protein>
    <submittedName>
        <fullName evidence="2">Uncharacterized protein</fullName>
    </submittedName>
</protein>
<evidence type="ECO:0000313" key="3">
    <source>
        <dbReference type="Proteomes" id="UP000009286"/>
    </source>
</evidence>
<organism evidence="2 3">
    <name type="scientific">Micavibrio aeruginosavorus (strain ARL-13)</name>
    <dbReference type="NCBI Taxonomy" id="856793"/>
    <lineage>
        <taxon>Bacteria</taxon>
        <taxon>Pseudomonadati</taxon>
        <taxon>Bdellovibrionota</taxon>
        <taxon>Bdellovibrionia</taxon>
        <taxon>Bdellovibrionales</taxon>
        <taxon>Pseudobdellovibrionaceae</taxon>
        <taxon>Micavibrio</taxon>
    </lineage>
</organism>
<keyword evidence="1" id="KW-0732">Signal</keyword>